<sequence length="296" mass="31543">MNAVAFSSDGGLLASASADRTVRLWNPNTRALLRGLPVKAGTVPLRQFISVAFSPEGDLLAAGNENGSVYVWNPRTRQQTATLTLPTDDGAYGLAFTQNGPRLAVAYQSGVVAIWDVLVKRSVKQLAYGPRTEMQAAFQVAYSASMPGLLAATYGDGVTRLWDTVSDKPLRQLQLSVQAGPALSVALSRDGQTVAGAGSDGTIRLWRTRDGASRGTPLVGHSGPVNGLVFSPDDSRLFSVGDDQQILEWNPDVFTDPDKQLCEGLEAISLASWKEYLPDETPPSRTCAVPTPVANQ</sequence>
<protein>
    <submittedName>
        <fullName evidence="5">WD40 repeat domain-containing protein</fullName>
    </submittedName>
</protein>
<dbReference type="InterPro" id="IPR011047">
    <property type="entry name" value="Quinoprotein_ADH-like_sf"/>
</dbReference>
<dbReference type="Gene3D" id="2.130.10.10">
    <property type="entry name" value="YVTN repeat-like/Quinoprotein amine dehydrogenase"/>
    <property type="match status" value="2"/>
</dbReference>
<name>A0ABS0GP24_9ACTN</name>
<keyword evidence="1 3" id="KW-0853">WD repeat</keyword>
<dbReference type="Pfam" id="PF00400">
    <property type="entry name" value="WD40"/>
    <property type="match status" value="3"/>
</dbReference>
<evidence type="ECO:0000256" key="2">
    <source>
        <dbReference type="ARBA" id="ARBA00022737"/>
    </source>
</evidence>
<evidence type="ECO:0000259" key="4">
    <source>
        <dbReference type="Pfam" id="PF12894"/>
    </source>
</evidence>
<dbReference type="InterPro" id="IPR024977">
    <property type="entry name" value="Apc4-like_WD40_dom"/>
</dbReference>
<evidence type="ECO:0000313" key="5">
    <source>
        <dbReference type="EMBL" id="MBF9127940.1"/>
    </source>
</evidence>
<dbReference type="SUPFAM" id="SSF50998">
    <property type="entry name" value="Quinoprotein alcohol dehydrogenase-like"/>
    <property type="match status" value="1"/>
</dbReference>
<dbReference type="Proteomes" id="UP000638560">
    <property type="component" value="Unassembled WGS sequence"/>
</dbReference>
<dbReference type="PROSITE" id="PS50294">
    <property type="entry name" value="WD_REPEATS_REGION"/>
    <property type="match status" value="2"/>
</dbReference>
<dbReference type="PANTHER" id="PTHR19848:SF8">
    <property type="entry name" value="F-BOX AND WD REPEAT DOMAIN CONTAINING 7"/>
    <property type="match status" value="1"/>
</dbReference>
<keyword evidence="2" id="KW-0677">Repeat</keyword>
<dbReference type="Pfam" id="PF12894">
    <property type="entry name" value="ANAPC4_WD40"/>
    <property type="match status" value="1"/>
</dbReference>
<dbReference type="PROSITE" id="PS50082">
    <property type="entry name" value="WD_REPEATS_2"/>
    <property type="match status" value="4"/>
</dbReference>
<reference evidence="5 6" key="1">
    <citation type="submission" date="2020-11" db="EMBL/GenBank/DDBJ databases">
        <title>A novel isolate from a Black sea contaminated sediment with potential to produce alkanes: Plantactinospora alkalitolerans sp. nov.</title>
        <authorList>
            <person name="Carro L."/>
            <person name="Veyisoglu A."/>
            <person name="Guven K."/>
            <person name="Schumann P."/>
            <person name="Klenk H.-P."/>
            <person name="Sahin N."/>
        </authorList>
    </citation>
    <scope>NUCLEOTIDE SEQUENCE [LARGE SCALE GENOMIC DNA]</scope>
    <source>
        <strain evidence="5 6">S1510</strain>
    </source>
</reference>
<evidence type="ECO:0000256" key="3">
    <source>
        <dbReference type="PROSITE-ProRule" id="PRU00221"/>
    </source>
</evidence>
<evidence type="ECO:0000256" key="1">
    <source>
        <dbReference type="ARBA" id="ARBA00022574"/>
    </source>
</evidence>
<feature type="repeat" description="WD" evidence="3">
    <location>
        <begin position="218"/>
        <end position="250"/>
    </location>
</feature>
<dbReference type="PANTHER" id="PTHR19848">
    <property type="entry name" value="WD40 REPEAT PROTEIN"/>
    <property type="match status" value="1"/>
</dbReference>
<gene>
    <name evidence="5" type="ORF">I0C86_02845</name>
</gene>
<dbReference type="SMART" id="SM00320">
    <property type="entry name" value="WD40"/>
    <property type="match status" value="6"/>
</dbReference>
<comment type="caution">
    <text evidence="5">The sequence shown here is derived from an EMBL/GenBank/DDBJ whole genome shotgun (WGS) entry which is preliminary data.</text>
</comment>
<organism evidence="5 6">
    <name type="scientific">Plantactinospora alkalitolerans</name>
    <dbReference type="NCBI Taxonomy" id="2789879"/>
    <lineage>
        <taxon>Bacteria</taxon>
        <taxon>Bacillati</taxon>
        <taxon>Actinomycetota</taxon>
        <taxon>Actinomycetes</taxon>
        <taxon>Micromonosporales</taxon>
        <taxon>Micromonosporaceae</taxon>
        <taxon>Plantactinospora</taxon>
    </lineage>
</organism>
<dbReference type="InterPro" id="IPR015943">
    <property type="entry name" value="WD40/YVTN_repeat-like_dom_sf"/>
</dbReference>
<feature type="repeat" description="WD" evidence="3">
    <location>
        <begin position="175"/>
        <end position="216"/>
    </location>
</feature>
<dbReference type="CDD" id="cd00200">
    <property type="entry name" value="WD40"/>
    <property type="match status" value="1"/>
</dbReference>
<keyword evidence="6" id="KW-1185">Reference proteome</keyword>
<proteinExistence type="predicted"/>
<evidence type="ECO:0000313" key="6">
    <source>
        <dbReference type="Proteomes" id="UP000638560"/>
    </source>
</evidence>
<accession>A0ABS0GP24</accession>
<dbReference type="EMBL" id="JADPUN010000048">
    <property type="protein sequence ID" value="MBF9127940.1"/>
    <property type="molecule type" value="Genomic_DNA"/>
</dbReference>
<feature type="repeat" description="WD" evidence="3">
    <location>
        <begin position="1"/>
        <end position="35"/>
    </location>
</feature>
<feature type="domain" description="Anaphase-promoting complex subunit 4-like WD40" evidence="4">
    <location>
        <begin position="52"/>
        <end position="130"/>
    </location>
</feature>
<feature type="repeat" description="WD" evidence="3">
    <location>
        <begin position="50"/>
        <end position="82"/>
    </location>
</feature>
<dbReference type="InterPro" id="IPR001680">
    <property type="entry name" value="WD40_rpt"/>
</dbReference>